<name>A0A0W0XPK8_9GAMM</name>
<feature type="coiled-coil region" evidence="1">
    <location>
        <begin position="325"/>
        <end position="352"/>
    </location>
</feature>
<evidence type="ECO:0000313" key="3">
    <source>
        <dbReference type="Proteomes" id="UP000054608"/>
    </source>
</evidence>
<organism evidence="2 3">
    <name type="scientific">Legionella rubrilucens</name>
    <dbReference type="NCBI Taxonomy" id="458"/>
    <lineage>
        <taxon>Bacteria</taxon>
        <taxon>Pseudomonadati</taxon>
        <taxon>Pseudomonadota</taxon>
        <taxon>Gammaproteobacteria</taxon>
        <taxon>Legionellales</taxon>
        <taxon>Legionellaceae</taxon>
        <taxon>Legionella</taxon>
    </lineage>
</organism>
<evidence type="ECO:0000313" key="2">
    <source>
        <dbReference type="EMBL" id="KTD46621.1"/>
    </source>
</evidence>
<dbReference type="InterPro" id="IPR011009">
    <property type="entry name" value="Kinase-like_dom_sf"/>
</dbReference>
<dbReference type="STRING" id="458.Lrub_1543"/>
<dbReference type="Gene3D" id="1.10.510.10">
    <property type="entry name" value="Transferase(Phosphotransferase) domain 1"/>
    <property type="match status" value="1"/>
</dbReference>
<dbReference type="GO" id="GO:0004672">
    <property type="term" value="F:protein kinase activity"/>
    <property type="evidence" value="ECO:0007669"/>
    <property type="project" value="InterPro"/>
</dbReference>
<dbReference type="PATRIC" id="fig|458.5.peg.1612"/>
<gene>
    <name evidence="2" type="ORF">Lrub_1543</name>
</gene>
<protein>
    <submittedName>
        <fullName evidence="2">Uncharacterized protein</fullName>
    </submittedName>
</protein>
<accession>A0A0W0XPK8</accession>
<keyword evidence="1" id="KW-0175">Coiled coil</keyword>
<keyword evidence="3" id="KW-1185">Reference proteome</keyword>
<sequence length="354" mass="40141">MKGKLNYRFSDTDKGYDSAIEEGSEEYIAQGLTPFGYTAYSRFFGSEKVVRFVVKQPKPVYWRGDKDELHDERLVTKYLSRYEAELDKWNQIHPEHPATLAVNQGIRLILPFLPGKTLTSILYQFPSYLSKVGDQVAYCKIALAVFKEVRRVHELGFYHGDFKCDNLLINESHEGVYRAYFIDCDGLALRSSLGGTCPPEWQILNHLLDHSGVIKKQEESVFQDYVRLKTIDLALATTKVMDSELAAIRDELSQNGPTLLNVRSTVSEGYYYFIYGLLEDGKWGFTPLDREIVDSAKITSFSGKLQGPAAKAIVTQIEKQKGHSSLALDLAIRQLESAIDELELNLSFDQIRLA</sequence>
<comment type="caution">
    <text evidence="2">The sequence shown here is derived from an EMBL/GenBank/DDBJ whole genome shotgun (WGS) entry which is preliminary data.</text>
</comment>
<dbReference type="PROSITE" id="PS00108">
    <property type="entry name" value="PROTEIN_KINASE_ST"/>
    <property type="match status" value="1"/>
</dbReference>
<dbReference type="AlphaFoldDB" id="A0A0W0XPK8"/>
<dbReference type="SUPFAM" id="SSF56112">
    <property type="entry name" value="Protein kinase-like (PK-like)"/>
    <property type="match status" value="1"/>
</dbReference>
<dbReference type="InterPro" id="IPR008271">
    <property type="entry name" value="Ser/Thr_kinase_AS"/>
</dbReference>
<evidence type="ECO:0000256" key="1">
    <source>
        <dbReference type="SAM" id="Coils"/>
    </source>
</evidence>
<dbReference type="Proteomes" id="UP000054608">
    <property type="component" value="Unassembled WGS sequence"/>
</dbReference>
<reference evidence="2 3" key="1">
    <citation type="submission" date="2015-11" db="EMBL/GenBank/DDBJ databases">
        <title>Genomic analysis of 38 Legionella species identifies large and diverse effector repertoires.</title>
        <authorList>
            <person name="Burstein D."/>
            <person name="Amaro F."/>
            <person name="Zusman T."/>
            <person name="Lifshitz Z."/>
            <person name="Cohen O."/>
            <person name="Gilbert J.A."/>
            <person name="Pupko T."/>
            <person name="Shuman H.A."/>
            <person name="Segal G."/>
        </authorList>
    </citation>
    <scope>NUCLEOTIDE SEQUENCE [LARGE SCALE GENOMIC DNA]</scope>
    <source>
        <strain evidence="2 3">WA-270A-C2</strain>
    </source>
</reference>
<proteinExistence type="predicted"/>
<dbReference type="RefSeq" id="WP_058531643.1">
    <property type="nucleotide sequence ID" value="NZ_CAAAIN010000005.1"/>
</dbReference>
<dbReference type="EMBL" id="LNYT01000020">
    <property type="protein sequence ID" value="KTD46621.1"/>
    <property type="molecule type" value="Genomic_DNA"/>
</dbReference>